<gene>
    <name evidence="2" type="ORF">DIT68_08085</name>
</gene>
<feature type="chain" id="PRO_5015625073" evidence="1">
    <location>
        <begin position="22"/>
        <end position="284"/>
    </location>
</feature>
<proteinExistence type="predicted"/>
<evidence type="ECO:0000313" key="3">
    <source>
        <dbReference type="Proteomes" id="UP000245370"/>
    </source>
</evidence>
<organism evidence="2 3">
    <name type="scientific">Brumimicrobium oceani</name>
    <dbReference type="NCBI Taxonomy" id="2100725"/>
    <lineage>
        <taxon>Bacteria</taxon>
        <taxon>Pseudomonadati</taxon>
        <taxon>Bacteroidota</taxon>
        <taxon>Flavobacteriia</taxon>
        <taxon>Flavobacteriales</taxon>
        <taxon>Crocinitomicaceae</taxon>
        <taxon>Brumimicrobium</taxon>
    </lineage>
</organism>
<dbReference type="RefSeq" id="WP_109359295.1">
    <property type="nucleotide sequence ID" value="NZ_QFRJ01000005.1"/>
</dbReference>
<keyword evidence="1" id="KW-0732">Signal</keyword>
<keyword evidence="3" id="KW-1185">Reference proteome</keyword>
<dbReference type="Proteomes" id="UP000245370">
    <property type="component" value="Unassembled WGS sequence"/>
</dbReference>
<name>A0A2U2XCR0_9FLAO</name>
<dbReference type="EMBL" id="QFRJ01000005">
    <property type="protein sequence ID" value="PWH85589.1"/>
    <property type="molecule type" value="Genomic_DNA"/>
</dbReference>
<reference evidence="2 3" key="2">
    <citation type="submission" date="2018-05" db="EMBL/GenBank/DDBJ databases">
        <authorList>
            <person name="Lanie J.A."/>
            <person name="Ng W.-L."/>
            <person name="Kazmierczak K.M."/>
            <person name="Andrzejewski T.M."/>
            <person name="Davidsen T.M."/>
            <person name="Wayne K.J."/>
            <person name="Tettelin H."/>
            <person name="Glass J.I."/>
            <person name="Rusch D."/>
            <person name="Podicherti R."/>
            <person name="Tsui H.-C.T."/>
            <person name="Winkler M.E."/>
        </authorList>
    </citation>
    <scope>NUCLEOTIDE SEQUENCE [LARGE SCALE GENOMIC DNA]</scope>
    <source>
        <strain evidence="2 3">C305</strain>
    </source>
</reference>
<protein>
    <submittedName>
        <fullName evidence="2">Uncharacterized protein</fullName>
    </submittedName>
</protein>
<reference evidence="2 3" key="1">
    <citation type="submission" date="2018-05" db="EMBL/GenBank/DDBJ databases">
        <title>Brumimicrobium oceani sp. nov., isolated from coastal sediment.</title>
        <authorList>
            <person name="Kou Y."/>
        </authorList>
    </citation>
    <scope>NUCLEOTIDE SEQUENCE [LARGE SCALE GENOMIC DNA]</scope>
    <source>
        <strain evidence="2 3">C305</strain>
    </source>
</reference>
<feature type="signal peptide" evidence="1">
    <location>
        <begin position="1"/>
        <end position="21"/>
    </location>
</feature>
<evidence type="ECO:0000256" key="1">
    <source>
        <dbReference type="SAM" id="SignalP"/>
    </source>
</evidence>
<accession>A0A2U2XCR0</accession>
<comment type="caution">
    <text evidence="2">The sequence shown here is derived from an EMBL/GenBank/DDBJ whole genome shotgun (WGS) entry which is preliminary data.</text>
</comment>
<dbReference type="AlphaFoldDB" id="A0A2U2XCR0"/>
<evidence type="ECO:0000313" key="2">
    <source>
        <dbReference type="EMBL" id="PWH85589.1"/>
    </source>
</evidence>
<dbReference type="OrthoDB" id="1466905at2"/>
<sequence length="284" mass="31719">MKTIFLFITVLFLASFEKTLAQSVNIFDAIKSKQISVTATSNGEHSGEAILLEINKLKNISGILIPPGTRFKSEFEEDQDLLTLEEELIVLNSTSNQYLIKGFCVEPQNSSPTEGSQFTILKEGDLKLNKIAKYLGNKDFNDGTKQTALWCVAGDDDVSGIYEDGNDEVKNLREYVCSLTGKENVWYNTDPVYTVDENRNIVQETTKIEGLLSYKVTKTGNMTMEVLGEDGELFQALGGEMPVSRTGDYSFNFKLSVRGWRSGKYSVQLKIGNEVIHKEDFVIA</sequence>